<dbReference type="Proteomes" id="UP000799772">
    <property type="component" value="Unassembled WGS sequence"/>
</dbReference>
<feature type="transmembrane region" description="Helical" evidence="6">
    <location>
        <begin position="263"/>
        <end position="286"/>
    </location>
</feature>
<feature type="region of interest" description="Disordered" evidence="5">
    <location>
        <begin position="297"/>
        <end position="356"/>
    </location>
</feature>
<evidence type="ECO:0000256" key="2">
    <source>
        <dbReference type="ARBA" id="ARBA00022692"/>
    </source>
</evidence>
<dbReference type="InterPro" id="IPR051694">
    <property type="entry name" value="Immunoregulatory_rcpt-like"/>
</dbReference>
<keyword evidence="2 6" id="KW-0812">Transmembrane</keyword>
<name>A0A9P4ICT2_9PEZI</name>
<dbReference type="GO" id="GO:0071944">
    <property type="term" value="C:cell periphery"/>
    <property type="evidence" value="ECO:0007669"/>
    <property type="project" value="UniProtKB-ARBA"/>
</dbReference>
<proteinExistence type="predicted"/>
<keyword evidence="4 6" id="KW-0472">Membrane</keyword>
<organism evidence="7 8">
    <name type="scientific">Rhizodiscina lignyota</name>
    <dbReference type="NCBI Taxonomy" id="1504668"/>
    <lineage>
        <taxon>Eukaryota</taxon>
        <taxon>Fungi</taxon>
        <taxon>Dikarya</taxon>
        <taxon>Ascomycota</taxon>
        <taxon>Pezizomycotina</taxon>
        <taxon>Dothideomycetes</taxon>
        <taxon>Pleosporomycetidae</taxon>
        <taxon>Aulographales</taxon>
        <taxon>Rhizodiscinaceae</taxon>
        <taxon>Rhizodiscina</taxon>
    </lineage>
</organism>
<feature type="compositionally biased region" description="Basic and acidic residues" evidence="5">
    <location>
        <begin position="311"/>
        <end position="334"/>
    </location>
</feature>
<dbReference type="EMBL" id="ML978129">
    <property type="protein sequence ID" value="KAF2096900.1"/>
    <property type="molecule type" value="Genomic_DNA"/>
</dbReference>
<gene>
    <name evidence="7" type="ORF">NA57DRAFT_78490</name>
</gene>
<comment type="subcellular location">
    <subcellularLocation>
        <location evidence="1">Membrane</location>
        <topology evidence="1">Single-pass membrane protein</topology>
    </subcellularLocation>
</comment>
<dbReference type="PANTHER" id="PTHR15549">
    <property type="entry name" value="PAIRED IMMUNOGLOBULIN-LIKE TYPE 2 RECEPTOR"/>
    <property type="match status" value="1"/>
</dbReference>
<evidence type="ECO:0008006" key="9">
    <source>
        <dbReference type="Google" id="ProtNLM"/>
    </source>
</evidence>
<dbReference type="OrthoDB" id="3943216at2759"/>
<dbReference type="AlphaFoldDB" id="A0A9P4ICT2"/>
<evidence type="ECO:0000256" key="4">
    <source>
        <dbReference type="ARBA" id="ARBA00023136"/>
    </source>
</evidence>
<evidence type="ECO:0000313" key="7">
    <source>
        <dbReference type="EMBL" id="KAF2096900.1"/>
    </source>
</evidence>
<evidence type="ECO:0000256" key="6">
    <source>
        <dbReference type="SAM" id="Phobius"/>
    </source>
</evidence>
<evidence type="ECO:0000256" key="1">
    <source>
        <dbReference type="ARBA" id="ARBA00004167"/>
    </source>
</evidence>
<dbReference type="GO" id="GO:0016020">
    <property type="term" value="C:membrane"/>
    <property type="evidence" value="ECO:0007669"/>
    <property type="project" value="UniProtKB-SubCell"/>
</dbReference>
<reference evidence="7" key="1">
    <citation type="journal article" date="2020" name="Stud. Mycol.">
        <title>101 Dothideomycetes genomes: a test case for predicting lifestyles and emergence of pathogens.</title>
        <authorList>
            <person name="Haridas S."/>
            <person name="Albert R."/>
            <person name="Binder M."/>
            <person name="Bloem J."/>
            <person name="Labutti K."/>
            <person name="Salamov A."/>
            <person name="Andreopoulos B."/>
            <person name="Baker S."/>
            <person name="Barry K."/>
            <person name="Bills G."/>
            <person name="Bluhm B."/>
            <person name="Cannon C."/>
            <person name="Castanera R."/>
            <person name="Culley D."/>
            <person name="Daum C."/>
            <person name="Ezra D."/>
            <person name="Gonzalez J."/>
            <person name="Henrissat B."/>
            <person name="Kuo A."/>
            <person name="Liang C."/>
            <person name="Lipzen A."/>
            <person name="Lutzoni F."/>
            <person name="Magnuson J."/>
            <person name="Mondo S."/>
            <person name="Nolan M."/>
            <person name="Ohm R."/>
            <person name="Pangilinan J."/>
            <person name="Park H.-J."/>
            <person name="Ramirez L."/>
            <person name="Alfaro M."/>
            <person name="Sun H."/>
            <person name="Tritt A."/>
            <person name="Yoshinaga Y."/>
            <person name="Zwiers L.-H."/>
            <person name="Turgeon B."/>
            <person name="Goodwin S."/>
            <person name="Spatafora J."/>
            <person name="Crous P."/>
            <person name="Grigoriev I."/>
        </authorList>
    </citation>
    <scope>NUCLEOTIDE SEQUENCE</scope>
    <source>
        <strain evidence="7">CBS 133067</strain>
    </source>
</reference>
<evidence type="ECO:0000313" key="8">
    <source>
        <dbReference type="Proteomes" id="UP000799772"/>
    </source>
</evidence>
<comment type="caution">
    <text evidence="7">The sequence shown here is derived from an EMBL/GenBank/DDBJ whole genome shotgun (WGS) entry which is preliminary data.</text>
</comment>
<keyword evidence="3 6" id="KW-1133">Transmembrane helix</keyword>
<accession>A0A9P4ICT2</accession>
<evidence type="ECO:0000256" key="3">
    <source>
        <dbReference type="ARBA" id="ARBA00022989"/>
    </source>
</evidence>
<sequence length="356" mass="39120">MYQVSNSTCFQLDNNTIIEGSSSDSDYHFGSASAAELQEFPSNCTKGELRRANNGLSFQVNCNTDNPGFDLCPNTDPVCRWHAETLDECLNHCSANHPLCAGVVWDFNMSGGWDNCYPKLPNSPLSNLIYSPQGIWAPAQITNLTDQCPSKRQYTTAANLTFDLTCDVLPLGRNYSARHFDNVHSCMDYCASETSKGNSRHCIAAAFDTYMNNGYENCYLMNETDGVNSSSVGFILGAVQKSTTSNTTSETTSGGRRPSNNKAWIAGPVIGAIALITLLAALAYWWRRRRRATMSKAAELDSDASPSGSHQYEKPPLTEHPSQELDESTKRYESDSVPVSELPGSIGQFPQRQSEH</sequence>
<keyword evidence="8" id="KW-1185">Reference proteome</keyword>
<evidence type="ECO:0000256" key="5">
    <source>
        <dbReference type="SAM" id="MobiDB-lite"/>
    </source>
</evidence>
<protein>
    <recommendedName>
        <fullName evidence="9">Apple domain-containing protein</fullName>
    </recommendedName>
</protein>